<accession>A0ABM2EPY3</accession>
<gene>
    <name evidence="9" type="primary">TAC4</name>
</gene>
<dbReference type="InterPro" id="IPR013055">
    <property type="entry name" value="Tachy_Neuro_lke_CS"/>
</dbReference>
<name>A0ABM2EPY3_EQUPR</name>
<keyword evidence="5" id="KW-0732">Signal</keyword>
<evidence type="ECO:0000256" key="1">
    <source>
        <dbReference type="ARBA" id="ARBA00004613"/>
    </source>
</evidence>
<dbReference type="PANTHER" id="PTHR11250">
    <property type="entry name" value="TACHYKININ"/>
    <property type="match status" value="1"/>
</dbReference>
<dbReference type="GeneID" id="103551057"/>
<proteinExistence type="inferred from homology"/>
<evidence type="ECO:0000256" key="4">
    <source>
        <dbReference type="ARBA" id="ARBA00022685"/>
    </source>
</evidence>
<organism evidence="8 9">
    <name type="scientific">Equus przewalskii</name>
    <name type="common">Przewalski's horse</name>
    <name type="synonym">Equus caballus przewalskii</name>
    <dbReference type="NCBI Taxonomy" id="9798"/>
    <lineage>
        <taxon>Eukaryota</taxon>
        <taxon>Metazoa</taxon>
        <taxon>Chordata</taxon>
        <taxon>Craniata</taxon>
        <taxon>Vertebrata</taxon>
        <taxon>Euteleostomi</taxon>
        <taxon>Mammalia</taxon>
        <taxon>Eutheria</taxon>
        <taxon>Laurasiatheria</taxon>
        <taxon>Perissodactyla</taxon>
        <taxon>Equidae</taxon>
        <taxon>Equus</taxon>
    </lineage>
</organism>
<feature type="region of interest" description="Disordered" evidence="7">
    <location>
        <begin position="1"/>
        <end position="38"/>
    </location>
</feature>
<evidence type="ECO:0000256" key="2">
    <source>
        <dbReference type="ARBA" id="ARBA00007518"/>
    </source>
</evidence>
<comment type="similarity">
    <text evidence="2">Belongs to the tachykinin family.</text>
</comment>
<evidence type="ECO:0000256" key="5">
    <source>
        <dbReference type="ARBA" id="ARBA00022729"/>
    </source>
</evidence>
<keyword evidence="4" id="KW-0165">Cleavage on pair of basic residues</keyword>
<sequence length="284" mass="30764">MLAKLWGGEPQEGRSHRVSLPPHFRDDKAPSAPSQGTHCPIVHLAPEGMQPKVRRVLHQSAKPWDQVLAGSSEGIRRVPGRTENGGASPTYTRGARERSALQEASVFRLRGAPRGSQDTAELTMLLSLTLLLLMGLSTCAVAGDEELTLSAEAGSWVTVTLEEGVIPSIQLQLQEVKRGKARQFFGLMGKRVGGVPPIQPERRTGNQRGQVVPDLLGKGRPSTEADQPARPTLFSVFPVRPTWPSELTGVPSRTLSLKQRLCINILFSQSQTGVISPSALRARL</sequence>
<dbReference type="PANTHER" id="PTHR11250:SF2">
    <property type="entry name" value="TACHYKININ-4"/>
    <property type="match status" value="1"/>
</dbReference>
<keyword evidence="8" id="KW-1185">Reference proteome</keyword>
<dbReference type="RefSeq" id="XP_008518572.1">
    <property type="nucleotide sequence ID" value="XM_008520350.2"/>
</dbReference>
<feature type="region of interest" description="Disordered" evidence="7">
    <location>
        <begin position="76"/>
        <end position="97"/>
    </location>
</feature>
<keyword evidence="6" id="KW-0027">Amidation</keyword>
<evidence type="ECO:0000313" key="9">
    <source>
        <dbReference type="RefSeq" id="XP_008518572.1"/>
    </source>
</evidence>
<dbReference type="PROSITE" id="PS00267">
    <property type="entry name" value="TACHYKININ"/>
    <property type="match status" value="1"/>
</dbReference>
<evidence type="ECO:0000256" key="6">
    <source>
        <dbReference type="ARBA" id="ARBA00022815"/>
    </source>
</evidence>
<protein>
    <submittedName>
        <fullName evidence="9">Tachykinin-4 isoform X1</fullName>
    </submittedName>
</protein>
<evidence type="ECO:0000313" key="8">
    <source>
        <dbReference type="Proteomes" id="UP001652662"/>
    </source>
</evidence>
<dbReference type="Proteomes" id="UP001652662">
    <property type="component" value="Chromosome 10"/>
</dbReference>
<evidence type="ECO:0000256" key="7">
    <source>
        <dbReference type="SAM" id="MobiDB-lite"/>
    </source>
</evidence>
<evidence type="ECO:0000256" key="3">
    <source>
        <dbReference type="ARBA" id="ARBA00022525"/>
    </source>
</evidence>
<keyword evidence="3" id="KW-0964">Secreted</keyword>
<comment type="subcellular location">
    <subcellularLocation>
        <location evidence="1">Secreted</location>
    </subcellularLocation>
</comment>
<reference evidence="9" key="1">
    <citation type="submission" date="2025-08" db="UniProtKB">
        <authorList>
            <consortium name="RefSeq"/>
        </authorList>
    </citation>
    <scope>IDENTIFICATION</scope>
    <source>
        <tissue evidence="9">Blood</tissue>
    </source>
</reference>